<dbReference type="FunFam" id="1.10.150.20:FF:000002">
    <property type="entry name" value="DNA polymerase I"/>
    <property type="match status" value="1"/>
</dbReference>
<dbReference type="InterPro" id="IPR002298">
    <property type="entry name" value="DNA_polymerase_A"/>
</dbReference>
<keyword evidence="12 16" id="KW-0238">DNA-binding</keyword>
<evidence type="ECO:0000256" key="12">
    <source>
        <dbReference type="ARBA" id="ARBA00023125"/>
    </source>
</evidence>
<evidence type="ECO:0000256" key="9">
    <source>
        <dbReference type="ARBA" id="ARBA00022801"/>
    </source>
</evidence>
<evidence type="ECO:0000256" key="7">
    <source>
        <dbReference type="ARBA" id="ARBA00022722"/>
    </source>
</evidence>
<reference evidence="20 21" key="1">
    <citation type="submission" date="2019-02" db="EMBL/GenBank/DDBJ databases">
        <title>Isolation and identification of novel species under the genus Muribaculum.</title>
        <authorList>
            <person name="Miyake S."/>
            <person name="Ding Y."/>
            <person name="Low A."/>
            <person name="Soh M."/>
            <person name="Seedorf H."/>
        </authorList>
    </citation>
    <scope>NUCLEOTIDE SEQUENCE [LARGE SCALE GENOMIC DNA]</scope>
    <source>
        <strain evidence="20 21">TLL-A4</strain>
    </source>
</reference>
<evidence type="ECO:0000313" key="20">
    <source>
        <dbReference type="EMBL" id="QCD34517.1"/>
    </source>
</evidence>
<evidence type="ECO:0000256" key="13">
    <source>
        <dbReference type="ARBA" id="ARBA00023204"/>
    </source>
</evidence>
<evidence type="ECO:0000256" key="6">
    <source>
        <dbReference type="ARBA" id="ARBA00022705"/>
    </source>
</evidence>
<dbReference type="Gene3D" id="1.20.1060.10">
    <property type="entry name" value="Taq DNA Polymerase, Chain T, domain 4"/>
    <property type="match status" value="1"/>
</dbReference>
<evidence type="ECO:0000256" key="4">
    <source>
        <dbReference type="ARBA" id="ARBA00022679"/>
    </source>
</evidence>
<dbReference type="Pfam" id="PF01367">
    <property type="entry name" value="5_3_exonuc"/>
    <property type="match status" value="1"/>
</dbReference>
<keyword evidence="13 16" id="KW-0234">DNA repair</keyword>
<dbReference type="SUPFAM" id="SSF53098">
    <property type="entry name" value="Ribonuclease H-like"/>
    <property type="match status" value="1"/>
</dbReference>
<dbReference type="CDD" id="cd09859">
    <property type="entry name" value="PIN_53EXO"/>
    <property type="match status" value="1"/>
</dbReference>
<dbReference type="InterPro" id="IPR001098">
    <property type="entry name" value="DNA-dir_DNA_pol_A_palm_dom"/>
</dbReference>
<dbReference type="GO" id="GO:0008408">
    <property type="term" value="F:3'-5' exonuclease activity"/>
    <property type="evidence" value="ECO:0007669"/>
    <property type="project" value="UniProtKB-UniRule"/>
</dbReference>
<dbReference type="InterPro" id="IPR043502">
    <property type="entry name" value="DNA/RNA_pol_sf"/>
</dbReference>
<dbReference type="GO" id="GO:0006261">
    <property type="term" value="P:DNA-templated DNA replication"/>
    <property type="evidence" value="ECO:0007669"/>
    <property type="project" value="UniProtKB-UniRule"/>
</dbReference>
<dbReference type="InterPro" id="IPR036279">
    <property type="entry name" value="5-3_exonuclease_C_sf"/>
</dbReference>
<dbReference type="GO" id="GO:0006302">
    <property type="term" value="P:double-strand break repair"/>
    <property type="evidence" value="ECO:0007669"/>
    <property type="project" value="TreeGrafter"/>
</dbReference>
<gene>
    <name evidence="16 20" type="primary">polA</name>
    <name evidence="20" type="ORF">E7746_00780</name>
</gene>
<evidence type="ECO:0000256" key="10">
    <source>
        <dbReference type="ARBA" id="ARBA00022839"/>
    </source>
</evidence>
<evidence type="ECO:0000259" key="18">
    <source>
        <dbReference type="SMART" id="SM00475"/>
    </source>
</evidence>
<accession>A0A4V1D1A4</accession>
<dbReference type="GO" id="GO:0008409">
    <property type="term" value="F:5'-3' exonuclease activity"/>
    <property type="evidence" value="ECO:0007669"/>
    <property type="project" value="UniProtKB-UniRule"/>
</dbReference>
<dbReference type="KEGG" id="mgod:E7746_00780"/>
<dbReference type="PANTHER" id="PTHR10133:SF27">
    <property type="entry name" value="DNA POLYMERASE NU"/>
    <property type="match status" value="1"/>
</dbReference>
<evidence type="ECO:0000256" key="16">
    <source>
        <dbReference type="RuleBase" id="RU004460"/>
    </source>
</evidence>
<dbReference type="CDD" id="cd08637">
    <property type="entry name" value="DNA_pol_A_pol_I_C"/>
    <property type="match status" value="1"/>
</dbReference>
<dbReference type="RefSeq" id="WP_136409526.1">
    <property type="nucleotide sequence ID" value="NZ_CP039393.1"/>
</dbReference>
<comment type="similarity">
    <text evidence="1 16">Belongs to the DNA polymerase type-A family.</text>
</comment>
<feature type="domain" description="3'-5' exonuclease" evidence="17">
    <location>
        <begin position="337"/>
        <end position="514"/>
    </location>
</feature>
<evidence type="ECO:0000256" key="15">
    <source>
        <dbReference type="NCBIfam" id="TIGR00593"/>
    </source>
</evidence>
<dbReference type="InterPro" id="IPR019760">
    <property type="entry name" value="DNA-dir_DNA_pol_A_CS"/>
</dbReference>
<dbReference type="FunFam" id="1.20.1060.10:FF:000001">
    <property type="entry name" value="DNA polymerase I"/>
    <property type="match status" value="1"/>
</dbReference>
<keyword evidence="5 16" id="KW-0548">Nucleotidyltransferase</keyword>
<proteinExistence type="inferred from homology"/>
<dbReference type="InterPro" id="IPR012337">
    <property type="entry name" value="RNaseH-like_sf"/>
</dbReference>
<name>A0A4V1D1A4_9BACT</name>
<dbReference type="PRINTS" id="PR00868">
    <property type="entry name" value="DNAPOLI"/>
</dbReference>
<dbReference type="GO" id="GO:0003887">
    <property type="term" value="F:DNA-directed DNA polymerase activity"/>
    <property type="evidence" value="ECO:0007669"/>
    <property type="project" value="UniProtKB-UniRule"/>
</dbReference>
<dbReference type="InterPro" id="IPR002421">
    <property type="entry name" value="5-3_exonuclease"/>
</dbReference>
<evidence type="ECO:0000256" key="3">
    <source>
        <dbReference type="ARBA" id="ARBA00020311"/>
    </source>
</evidence>
<dbReference type="SMART" id="SM00475">
    <property type="entry name" value="53EXOc"/>
    <property type="match status" value="1"/>
</dbReference>
<evidence type="ECO:0000256" key="14">
    <source>
        <dbReference type="ARBA" id="ARBA00049244"/>
    </source>
</evidence>
<dbReference type="SMART" id="SM00279">
    <property type="entry name" value="HhH2"/>
    <property type="match status" value="1"/>
</dbReference>
<dbReference type="Proteomes" id="UP000297031">
    <property type="component" value="Chromosome"/>
</dbReference>
<dbReference type="AlphaFoldDB" id="A0A4V1D1A4"/>
<comment type="catalytic activity">
    <reaction evidence="14 16">
        <text>DNA(n) + a 2'-deoxyribonucleoside 5'-triphosphate = DNA(n+1) + diphosphate</text>
        <dbReference type="Rhea" id="RHEA:22508"/>
        <dbReference type="Rhea" id="RHEA-COMP:17339"/>
        <dbReference type="Rhea" id="RHEA-COMP:17340"/>
        <dbReference type="ChEBI" id="CHEBI:33019"/>
        <dbReference type="ChEBI" id="CHEBI:61560"/>
        <dbReference type="ChEBI" id="CHEBI:173112"/>
        <dbReference type="EC" id="2.7.7.7"/>
    </reaction>
</comment>
<dbReference type="GO" id="GO:0003677">
    <property type="term" value="F:DNA binding"/>
    <property type="evidence" value="ECO:0007669"/>
    <property type="project" value="UniProtKB-UniRule"/>
</dbReference>
<evidence type="ECO:0000256" key="5">
    <source>
        <dbReference type="ARBA" id="ARBA00022695"/>
    </source>
</evidence>
<sequence length="925" mass="103706">MDKKLFLLDAYALIYRAYYALIRAPRMTSRGFNTSAIFGFVNTLEEVLNKQQPSHIAVCFDPSGPTFRHEAYPEYKAQRDKQPEDITLSIPYIKDIIKAYGIPAIEIPGYEADDVIGTLSHIAEKEGYITYMMTPDKDYGQLVTDRVLMFKPSLRGSEMEIRGPEEICGRYGIKSPQQVVDILALEGDAVDNIPGCPGVGEKTAMKLISEWGTVENLLGNTDSLKGALQRKIVDNAEQIRFSKFLATIKTDVPVDIPIDNLRRGDIDVNTLTGIYTELEFRTFIKRLHDRHGDNQPSDPTPEAKPAAANEMPSLFDIIDEPVQQADTSAMADSEHDYIANTDLATLEATINEAVKAGRVGVTLYAIGSDDMTSRWMGTAISTSEGKAVYIAMPPQGAARDEMLKILAKLFTSPFVTIVSHDVKRDYLLLKREGIAFTAPYYDTSVAHYLIEPEMNHSFPRVVAAYLDYHTLDYDDTSRTRKKGEPLPAGEEMLRLCEVADMTLRLYNKLNPLIESNGVKNLMDDIELPLIKVLAEMEWTGVRIDVEALAELSRKYTSQLREMEQEAYRLAGGEFNIGSPMQVGEVLFERLKIDAKAKRTKRGAYSTTEEVLEKYRNVHPIVDTILEIRGIRKLLTTYIDALPQLINQSTGKIHTTYNQTVTATGRISSTNPNLQNIPIRTDDGREIRRAFIADRGDLFMSADYSQIELRLIADISGDNDMIEAFLSGADIHQATAAKIYKERIEDVSDEQRRRAKTANFGIIYGISAFGLSERLRIPRAEAKMLIDGYFATYPHIKEYIAEAIEKARSDGYVTTIMGRKRMLPEINSRNAVVRGYAERNAVNAPIQGSAADIIKLAMVNIARNFEQEGLKSRMIMQVHDELIFNVVPEELERVQAIVTSDMMNAYHGRVPLIVSSGVGSNWLEAH</sequence>
<dbReference type="SMART" id="SM00482">
    <property type="entry name" value="POLAc"/>
    <property type="match status" value="1"/>
</dbReference>
<dbReference type="InterPro" id="IPR029060">
    <property type="entry name" value="PIN-like_dom_sf"/>
</dbReference>
<evidence type="ECO:0000259" key="19">
    <source>
        <dbReference type="SMART" id="SM00482"/>
    </source>
</evidence>
<dbReference type="CDD" id="cd09898">
    <property type="entry name" value="H3TH_53EXO"/>
    <property type="match status" value="1"/>
</dbReference>
<dbReference type="Pfam" id="PF00476">
    <property type="entry name" value="DNA_pol_A"/>
    <property type="match status" value="1"/>
</dbReference>
<dbReference type="SMART" id="SM00474">
    <property type="entry name" value="35EXOc"/>
    <property type="match status" value="1"/>
</dbReference>
<dbReference type="Gene3D" id="3.30.70.370">
    <property type="match status" value="1"/>
</dbReference>
<dbReference type="InterPro" id="IPR020046">
    <property type="entry name" value="5-3_exonucl_a-hlix_arch_N"/>
</dbReference>
<feature type="domain" description="5'-3' exonuclease" evidence="18">
    <location>
        <begin position="3"/>
        <end position="264"/>
    </location>
</feature>
<keyword evidence="4 16" id="KW-0808">Transferase</keyword>
<dbReference type="SUPFAM" id="SSF47807">
    <property type="entry name" value="5' to 3' exonuclease, C-terminal subdomain"/>
    <property type="match status" value="1"/>
</dbReference>
<dbReference type="FunFam" id="1.10.150.20:FF:000003">
    <property type="entry name" value="DNA polymerase I"/>
    <property type="match status" value="1"/>
</dbReference>
<keyword evidence="7" id="KW-0540">Nuclease</keyword>
<keyword evidence="21" id="KW-1185">Reference proteome</keyword>
<evidence type="ECO:0000256" key="2">
    <source>
        <dbReference type="ARBA" id="ARBA00012417"/>
    </source>
</evidence>
<dbReference type="PROSITE" id="PS00447">
    <property type="entry name" value="DNA_POLYMERASE_A"/>
    <property type="match status" value="1"/>
</dbReference>
<dbReference type="InterPro" id="IPR018320">
    <property type="entry name" value="DNA_polymerase_1"/>
</dbReference>
<dbReference type="PANTHER" id="PTHR10133">
    <property type="entry name" value="DNA POLYMERASE I"/>
    <property type="match status" value="1"/>
</dbReference>
<evidence type="ECO:0000256" key="11">
    <source>
        <dbReference type="ARBA" id="ARBA00022932"/>
    </source>
</evidence>
<evidence type="ECO:0000256" key="1">
    <source>
        <dbReference type="ARBA" id="ARBA00007705"/>
    </source>
</evidence>
<dbReference type="Gene3D" id="1.10.150.20">
    <property type="entry name" value="5' to 3' exonuclease, C-terminal subdomain"/>
    <property type="match status" value="2"/>
</dbReference>
<dbReference type="Gene3D" id="3.40.50.1010">
    <property type="entry name" value="5'-nuclease"/>
    <property type="match status" value="1"/>
</dbReference>
<dbReference type="SUPFAM" id="SSF56672">
    <property type="entry name" value="DNA/RNA polymerases"/>
    <property type="match status" value="1"/>
</dbReference>
<dbReference type="EC" id="2.7.7.7" evidence="2 15"/>
<dbReference type="InterPro" id="IPR036397">
    <property type="entry name" value="RNaseH_sf"/>
</dbReference>
<dbReference type="EMBL" id="CP039393">
    <property type="protein sequence ID" value="QCD34517.1"/>
    <property type="molecule type" value="Genomic_DNA"/>
</dbReference>
<keyword evidence="6 16" id="KW-0235">DNA replication</keyword>
<keyword evidence="11 16" id="KW-0239">DNA-directed DNA polymerase</keyword>
<organism evidence="20 21">
    <name type="scientific">Muribaculum gordoncarteri</name>
    <dbReference type="NCBI Taxonomy" id="2530390"/>
    <lineage>
        <taxon>Bacteria</taxon>
        <taxon>Pseudomonadati</taxon>
        <taxon>Bacteroidota</taxon>
        <taxon>Bacteroidia</taxon>
        <taxon>Bacteroidales</taxon>
        <taxon>Muribaculaceae</taxon>
        <taxon>Muribaculum</taxon>
    </lineage>
</organism>
<dbReference type="Pfam" id="PF01612">
    <property type="entry name" value="DNA_pol_A_exo1"/>
    <property type="match status" value="1"/>
</dbReference>
<comment type="function">
    <text evidence="16">In addition to polymerase activity, this DNA polymerase exhibits 3'-5' and 5'-3' exonuclease activity.</text>
</comment>
<dbReference type="InterPro" id="IPR008918">
    <property type="entry name" value="HhH2"/>
</dbReference>
<dbReference type="InterPro" id="IPR020045">
    <property type="entry name" value="DNA_polI_H3TH"/>
</dbReference>
<dbReference type="NCBIfam" id="TIGR00593">
    <property type="entry name" value="pola"/>
    <property type="match status" value="1"/>
</dbReference>
<dbReference type="Pfam" id="PF02739">
    <property type="entry name" value="5_3_exonuc_N"/>
    <property type="match status" value="1"/>
</dbReference>
<dbReference type="OrthoDB" id="9806424at2"/>
<feature type="domain" description="DNA-directed DNA polymerase family A palm" evidence="19">
    <location>
        <begin position="683"/>
        <end position="889"/>
    </location>
</feature>
<keyword evidence="9 16" id="KW-0378">Hydrolase</keyword>
<keyword evidence="8 16" id="KW-0227">DNA damage</keyword>
<dbReference type="SUPFAM" id="SSF88723">
    <property type="entry name" value="PIN domain-like"/>
    <property type="match status" value="1"/>
</dbReference>
<evidence type="ECO:0000256" key="8">
    <source>
        <dbReference type="ARBA" id="ARBA00022763"/>
    </source>
</evidence>
<protein>
    <recommendedName>
        <fullName evidence="3 15">DNA polymerase I</fullName>
        <ecNumber evidence="2 15">2.7.7.7</ecNumber>
    </recommendedName>
</protein>
<dbReference type="Gene3D" id="3.30.420.10">
    <property type="entry name" value="Ribonuclease H-like superfamily/Ribonuclease H"/>
    <property type="match status" value="1"/>
</dbReference>
<dbReference type="NCBIfam" id="NF004397">
    <property type="entry name" value="PRK05755.1"/>
    <property type="match status" value="1"/>
</dbReference>
<keyword evidence="10 16" id="KW-0269">Exonuclease</keyword>
<evidence type="ECO:0000313" key="21">
    <source>
        <dbReference type="Proteomes" id="UP000297031"/>
    </source>
</evidence>
<dbReference type="InterPro" id="IPR002562">
    <property type="entry name" value="3'-5'_exonuclease_dom"/>
</dbReference>
<evidence type="ECO:0000259" key="17">
    <source>
        <dbReference type="SMART" id="SM00474"/>
    </source>
</evidence>